<gene>
    <name evidence="1" type="ORF">O0Q50_23255</name>
</gene>
<comment type="caution">
    <text evidence="1">The sequence shown here is derived from an EMBL/GenBank/DDBJ whole genome shotgun (WGS) entry which is preliminary data.</text>
</comment>
<evidence type="ECO:0000313" key="2">
    <source>
        <dbReference type="Proteomes" id="UP001269400"/>
    </source>
</evidence>
<dbReference type="EMBL" id="JAPTGD010000002">
    <property type="protein sequence ID" value="MDU9694105.1"/>
    <property type="molecule type" value="Genomic_DNA"/>
</dbReference>
<dbReference type="AlphaFoldDB" id="A0AAX6NF26"/>
<reference evidence="1" key="1">
    <citation type="journal article" date="2022" name="J Environ Chem Eng">
        <title>Biodegradation of petroleum oil using a constructed nonpathogenic and heavy metal-tolerant bacterial consortium isolated from marine sponges.</title>
        <authorList>
            <person name="Dechsakulwatana C."/>
            <person name="Rungsihiranrut A."/>
            <person name="Muangchinda C."/>
            <person name="Ningthoujam R."/>
            <person name="Klankeo P."/>
            <person name="Pinyakong O."/>
        </authorList>
    </citation>
    <scope>NUCLEOTIDE SEQUENCE</scope>
    <source>
        <strain evidence="1">TL01-2</strain>
    </source>
</reference>
<reference evidence="1" key="2">
    <citation type="submission" date="2022-12" db="EMBL/GenBank/DDBJ databases">
        <authorList>
            <person name="Dechsakulwatana C."/>
            <person name="Rungsihiranrut A."/>
            <person name="Muangchinda C."/>
            <person name="Ningthoujam R."/>
            <person name="Klankeo P."/>
            <person name="Pinyakong O."/>
        </authorList>
    </citation>
    <scope>NUCLEOTIDE SEQUENCE</scope>
    <source>
        <strain evidence="1">TL01-2</strain>
    </source>
</reference>
<organism evidence="1 2">
    <name type="scientific">Priestia aryabhattai</name>
    <name type="common">Bacillus aryabhattai</name>
    <dbReference type="NCBI Taxonomy" id="412384"/>
    <lineage>
        <taxon>Bacteria</taxon>
        <taxon>Bacillati</taxon>
        <taxon>Bacillota</taxon>
        <taxon>Bacilli</taxon>
        <taxon>Bacillales</taxon>
        <taxon>Bacillaceae</taxon>
        <taxon>Priestia</taxon>
    </lineage>
</organism>
<accession>A0AAX6NF26</accession>
<protein>
    <submittedName>
        <fullName evidence="1">Uncharacterized protein</fullName>
    </submittedName>
</protein>
<sequence>MRKIKSPFLKNKLKNELPKQERKGSYQYELLIRADNAIEKLKKKT</sequence>
<dbReference type="Proteomes" id="UP001269400">
    <property type="component" value="Unassembled WGS sequence"/>
</dbReference>
<evidence type="ECO:0000313" key="1">
    <source>
        <dbReference type="EMBL" id="MDU9694105.1"/>
    </source>
</evidence>
<proteinExistence type="predicted"/>
<dbReference type="RefSeq" id="WP_316911318.1">
    <property type="nucleotide sequence ID" value="NZ_JAPTGD010000002.1"/>
</dbReference>
<name>A0AAX6NF26_PRIAR</name>